<name>A0A2P6QQK8_ROSCH</name>
<comment type="caution">
    <text evidence="7">The sequence shown here is derived from an EMBL/GenBank/DDBJ whole genome shotgun (WGS) entry which is preliminary data.</text>
</comment>
<dbReference type="Proteomes" id="UP000238479">
    <property type="component" value="Chromosome 4"/>
</dbReference>
<dbReference type="AlphaFoldDB" id="A0A2P6QQK8"/>
<dbReference type="CDD" id="cd06558">
    <property type="entry name" value="crotonase-like"/>
    <property type="match status" value="1"/>
</dbReference>
<comment type="similarity">
    <text evidence="4">Belongs to the enoyl-CoA hydratase/isomerase family.</text>
</comment>
<dbReference type="OrthoDB" id="410701at2759"/>
<dbReference type="EC" id="5.3.3.8" evidence="5"/>
<dbReference type="GO" id="GO:0006635">
    <property type="term" value="P:fatty acid beta-oxidation"/>
    <property type="evidence" value="ECO:0007669"/>
    <property type="project" value="TreeGrafter"/>
</dbReference>
<proteinExistence type="inferred from homology"/>
<dbReference type="SUPFAM" id="SSF52096">
    <property type="entry name" value="ClpP/crotonase"/>
    <property type="match status" value="1"/>
</dbReference>
<protein>
    <recommendedName>
        <fullName evidence="5">Delta(3)-Delta(2)-enoyl-CoA isomerase</fullName>
        <ecNumber evidence="5">5.3.3.8</ecNumber>
    </recommendedName>
</protein>
<evidence type="ECO:0000256" key="3">
    <source>
        <dbReference type="ARBA" id="ARBA00005005"/>
    </source>
</evidence>
<dbReference type="PANTHER" id="PTHR11941">
    <property type="entry name" value="ENOYL-COA HYDRATASE-RELATED"/>
    <property type="match status" value="1"/>
</dbReference>
<dbReference type="PANTHER" id="PTHR11941:SF75">
    <property type="entry name" value="ENOYL-COA HYDRATASE_ISOMERASE FAMILY PROTEIN"/>
    <property type="match status" value="1"/>
</dbReference>
<keyword evidence="8" id="KW-1185">Reference proteome</keyword>
<evidence type="ECO:0000256" key="5">
    <source>
        <dbReference type="ARBA" id="ARBA00012064"/>
    </source>
</evidence>
<reference evidence="7 8" key="1">
    <citation type="journal article" date="2018" name="Nat. Genet.">
        <title>The Rosa genome provides new insights in the design of modern roses.</title>
        <authorList>
            <person name="Bendahmane M."/>
        </authorList>
    </citation>
    <scope>NUCLEOTIDE SEQUENCE [LARGE SCALE GENOMIC DNA]</scope>
    <source>
        <strain evidence="8">cv. Old Blush</strain>
    </source>
</reference>
<comment type="pathway">
    <text evidence="3">Lipid metabolism; fatty acid beta-oxidation.</text>
</comment>
<comment type="catalytic activity">
    <reaction evidence="2">
        <text>a (3E)-enoyl-CoA = a 4-saturated (2E)-enoyl-CoA</text>
        <dbReference type="Rhea" id="RHEA:45228"/>
        <dbReference type="ChEBI" id="CHEBI:58521"/>
        <dbReference type="ChEBI" id="CHEBI:85097"/>
        <dbReference type="EC" id="5.3.3.8"/>
    </reaction>
</comment>
<comment type="catalytic activity">
    <reaction evidence="1">
        <text>a (3Z)-enoyl-CoA = a 4-saturated (2E)-enoyl-CoA</text>
        <dbReference type="Rhea" id="RHEA:45900"/>
        <dbReference type="ChEBI" id="CHEBI:85097"/>
        <dbReference type="ChEBI" id="CHEBI:85489"/>
        <dbReference type="EC" id="5.3.3.8"/>
    </reaction>
</comment>
<dbReference type="EMBL" id="PDCK01000042">
    <property type="protein sequence ID" value="PRQ36464.1"/>
    <property type="molecule type" value="Genomic_DNA"/>
</dbReference>
<sequence>MCTLEKRGNIFFLTLTGAGAGDDDDDHRLGLPVISSLLSALADAKSQSSPGSVLITTARGKFFSNGFDLAWAQTAGSSSAALNRLHQMVVAFKPVLAALLSLPMPTVAALPGHAAAAGLLLAISHDYVTMRRDRGVLYMSEVDLGLPFPDYFVAAFRAKIGSVSARRDLLLRGMKVRGEEAVRMGIVDSAHDSAEAAVEAAVRVAEKLGERKWKGDVYAEIRMSLYPELCGVLGLEAKVVATPKL</sequence>
<dbReference type="Gramene" id="PRQ36464">
    <property type="protein sequence ID" value="PRQ36464"/>
    <property type="gene ID" value="RchiOBHm_Chr4g0391851"/>
</dbReference>
<dbReference type="Pfam" id="PF00378">
    <property type="entry name" value="ECH_1"/>
    <property type="match status" value="1"/>
</dbReference>
<keyword evidence="6" id="KW-0443">Lipid metabolism</keyword>
<dbReference type="GO" id="GO:0004165">
    <property type="term" value="F:delta(3)-delta(2)-enoyl-CoA isomerase activity"/>
    <property type="evidence" value="ECO:0007669"/>
    <property type="project" value="UniProtKB-EC"/>
</dbReference>
<evidence type="ECO:0000313" key="7">
    <source>
        <dbReference type="EMBL" id="PRQ36464.1"/>
    </source>
</evidence>
<organism evidence="7 8">
    <name type="scientific">Rosa chinensis</name>
    <name type="common">China rose</name>
    <dbReference type="NCBI Taxonomy" id="74649"/>
    <lineage>
        <taxon>Eukaryota</taxon>
        <taxon>Viridiplantae</taxon>
        <taxon>Streptophyta</taxon>
        <taxon>Embryophyta</taxon>
        <taxon>Tracheophyta</taxon>
        <taxon>Spermatophyta</taxon>
        <taxon>Magnoliopsida</taxon>
        <taxon>eudicotyledons</taxon>
        <taxon>Gunneridae</taxon>
        <taxon>Pentapetalae</taxon>
        <taxon>rosids</taxon>
        <taxon>fabids</taxon>
        <taxon>Rosales</taxon>
        <taxon>Rosaceae</taxon>
        <taxon>Rosoideae</taxon>
        <taxon>Rosoideae incertae sedis</taxon>
        <taxon>Rosa</taxon>
    </lineage>
</organism>
<dbReference type="STRING" id="74649.A0A2P6QQK8"/>
<evidence type="ECO:0000256" key="1">
    <source>
        <dbReference type="ARBA" id="ARBA00000452"/>
    </source>
</evidence>
<gene>
    <name evidence="7" type="ORF">RchiOBHm_Chr4g0391851</name>
</gene>
<dbReference type="FunFam" id="3.90.226.10:FF:000049">
    <property type="entry name" value="Enoyl-CoA delta isomerase 3"/>
    <property type="match status" value="1"/>
</dbReference>
<dbReference type="InterPro" id="IPR001753">
    <property type="entry name" value="Enoyl-CoA_hydra/iso"/>
</dbReference>
<dbReference type="GO" id="GO:0005777">
    <property type="term" value="C:peroxisome"/>
    <property type="evidence" value="ECO:0007669"/>
    <property type="project" value="TreeGrafter"/>
</dbReference>
<keyword evidence="7" id="KW-0413">Isomerase</keyword>
<dbReference type="OMA" id="SIVCTNP"/>
<evidence type="ECO:0000256" key="2">
    <source>
        <dbReference type="ARBA" id="ARBA00000765"/>
    </source>
</evidence>
<evidence type="ECO:0000256" key="6">
    <source>
        <dbReference type="ARBA" id="ARBA00023098"/>
    </source>
</evidence>
<dbReference type="Gene3D" id="3.90.226.10">
    <property type="entry name" value="2-enoyl-CoA Hydratase, Chain A, domain 1"/>
    <property type="match status" value="1"/>
</dbReference>
<evidence type="ECO:0000313" key="8">
    <source>
        <dbReference type="Proteomes" id="UP000238479"/>
    </source>
</evidence>
<evidence type="ECO:0000256" key="4">
    <source>
        <dbReference type="ARBA" id="ARBA00005254"/>
    </source>
</evidence>
<accession>A0A2P6QQK8</accession>
<dbReference type="InterPro" id="IPR029045">
    <property type="entry name" value="ClpP/crotonase-like_dom_sf"/>
</dbReference>